<reference evidence="2 3" key="1">
    <citation type="journal article" date="2014" name="Genome Announc.">
        <title>Complete Genome Sequence of a Virulent Strain, Streptococcus iniae ISET0901, Isolated from Diseased Tilapia.</title>
        <authorList>
            <person name="Pridgeon J.W."/>
            <person name="Zhang D."/>
            <person name="Zhang L."/>
        </authorList>
    </citation>
    <scope>NUCLEOTIDE SEQUENCE [LARGE SCALE GENOMIC DNA]</scope>
    <source>
        <strain evidence="2 3">ISET0901</strain>
    </source>
</reference>
<feature type="transmembrane region" description="Helical" evidence="1">
    <location>
        <begin position="99"/>
        <end position="118"/>
    </location>
</feature>
<name>A0ABN4D7Z5_STRIN</name>
<dbReference type="Pfam" id="PF11750">
    <property type="entry name" value="DUF3307"/>
    <property type="match status" value="1"/>
</dbReference>
<evidence type="ECO:0000256" key="1">
    <source>
        <dbReference type="SAM" id="Phobius"/>
    </source>
</evidence>
<evidence type="ECO:0000313" key="2">
    <source>
        <dbReference type="EMBL" id="AHY15762.1"/>
    </source>
</evidence>
<sequence length="238" mass="26595">MMYGLSDYLKANPLFLCFLIAHFLADYQLQSPKMAELKSQRPDYLLKHIGFVGITLLPILIIFPSSWLANVIIVISHALIDGNKAKIANYLTLNKSQSFLLDQALHLLIIFGISLSSSPLTIPNWLSREMLTAILFLVLITKPSNIIFKILFEKYQPEEVVRVDTIAGAGAMIGTLERIVIGVCMIMGQFASIGLVFTAKSIARYNKISESPAFAEYYLIGSLFSILSVFLAFWICFC</sequence>
<keyword evidence="3" id="KW-1185">Reference proteome</keyword>
<feature type="transmembrane region" description="Helical" evidence="1">
    <location>
        <begin position="49"/>
        <end position="79"/>
    </location>
</feature>
<dbReference type="RefSeq" id="WP_031239171.1">
    <property type="nucleotide sequence ID" value="NZ_CP010783.1"/>
</dbReference>
<evidence type="ECO:0000313" key="3">
    <source>
        <dbReference type="Proteomes" id="UP000025245"/>
    </source>
</evidence>
<feature type="transmembrane region" description="Helical" evidence="1">
    <location>
        <begin position="179"/>
        <end position="197"/>
    </location>
</feature>
<protein>
    <submittedName>
        <fullName evidence="2">Membrane protein</fullName>
    </submittedName>
</protein>
<dbReference type="Proteomes" id="UP000025245">
    <property type="component" value="Chromosome"/>
</dbReference>
<organism evidence="2 3">
    <name type="scientific">Streptococcus iniae</name>
    <name type="common">Streptococcus shiloi</name>
    <dbReference type="NCBI Taxonomy" id="1346"/>
    <lineage>
        <taxon>Bacteria</taxon>
        <taxon>Bacillati</taxon>
        <taxon>Bacillota</taxon>
        <taxon>Bacilli</taxon>
        <taxon>Lactobacillales</taxon>
        <taxon>Streptococcaceae</taxon>
        <taxon>Streptococcus</taxon>
    </lineage>
</organism>
<dbReference type="EMBL" id="CP007586">
    <property type="protein sequence ID" value="AHY15762.1"/>
    <property type="molecule type" value="Genomic_DNA"/>
</dbReference>
<accession>A0ABN4D7Z5</accession>
<feature type="transmembrane region" description="Helical" evidence="1">
    <location>
        <begin position="217"/>
        <end position="237"/>
    </location>
</feature>
<feature type="transmembrane region" description="Helical" evidence="1">
    <location>
        <begin position="130"/>
        <end position="152"/>
    </location>
</feature>
<gene>
    <name evidence="2" type="ORF">DQ08_04680</name>
</gene>
<proteinExistence type="predicted"/>
<keyword evidence="1" id="KW-0472">Membrane</keyword>
<dbReference type="GeneID" id="35766224"/>
<keyword evidence="1" id="KW-0812">Transmembrane</keyword>
<dbReference type="InterPro" id="IPR021737">
    <property type="entry name" value="Phage_phiKZ_Orf197"/>
</dbReference>
<keyword evidence="1" id="KW-1133">Transmembrane helix</keyword>
<feature type="transmembrane region" description="Helical" evidence="1">
    <location>
        <begin position="12"/>
        <end position="29"/>
    </location>
</feature>